<dbReference type="OrthoDB" id="9805070at2"/>
<dbReference type="EMBL" id="CP001614">
    <property type="protein sequence ID" value="ACR11731.1"/>
    <property type="molecule type" value="Genomic_DNA"/>
</dbReference>
<keyword evidence="3" id="KW-0645">Protease</keyword>
<evidence type="ECO:0000256" key="2">
    <source>
        <dbReference type="ARBA" id="ARBA00004196"/>
    </source>
</evidence>
<keyword evidence="6" id="KW-0862">Zinc</keyword>
<evidence type="ECO:0000256" key="7">
    <source>
        <dbReference type="ARBA" id="ARBA00023049"/>
    </source>
</evidence>
<dbReference type="GO" id="GO:0006508">
    <property type="term" value="P:proteolysis"/>
    <property type="evidence" value="ECO:0007669"/>
    <property type="project" value="UniProtKB-KW"/>
</dbReference>
<keyword evidence="7" id="KW-0482">Metalloprotease</keyword>
<dbReference type="eggNOG" id="COG0739">
    <property type="taxonomic scope" value="Bacteria"/>
</dbReference>
<dbReference type="CDD" id="cd12797">
    <property type="entry name" value="M23_peptidase"/>
    <property type="match status" value="1"/>
</dbReference>
<dbReference type="Proteomes" id="UP000009080">
    <property type="component" value="Chromosome"/>
</dbReference>
<evidence type="ECO:0000259" key="8">
    <source>
        <dbReference type="Pfam" id="PF01551"/>
    </source>
</evidence>
<dbReference type="InterPro" id="IPR050570">
    <property type="entry name" value="Cell_wall_metabolism_enzyme"/>
</dbReference>
<evidence type="ECO:0000256" key="6">
    <source>
        <dbReference type="ARBA" id="ARBA00022833"/>
    </source>
</evidence>
<evidence type="ECO:0000259" key="9">
    <source>
        <dbReference type="Pfam" id="PF04225"/>
    </source>
</evidence>
<dbReference type="PANTHER" id="PTHR21666:SF288">
    <property type="entry name" value="CELL DIVISION PROTEIN YTFB"/>
    <property type="match status" value="1"/>
</dbReference>
<sequence length="426" mass="46676">MALATTLMLPSKETQAKRQQEIVIPALAEALETSGHVGAATAPEPTAPIEPETIVREETVKSGDNLSLLFKRAGLTDRDMMEVLAAENGKKLAALYPGHTVAFTLSRDGKLEGLTYTKDRLTSFSFTRADNLFTYSEQKRTPDVQISTRSGVITESLFLAGKEAQLDDRLVMELASIFGWDIDFVLDIRQGDSFKVAYEESYIDGEKIGNGNIVAAEFTNQNKTYRAVRYEDANGNVQYYTPAGDTMRKEFLRTPIEFARISSPFNLKRKHPVLNKIRAHKGTDYAAARGTPIKAAGDGKVIFAGRKGGYGNVVIIQHGQTYKTLYAHISKFRKGIRAGARVKQGQTIAYVGSTGLATGPHLHYEFYVNGSVRNPVTVKLPKAKAIAKAELPRFLNATQPLLAELDPTSGSTKLADSHTISTTKNL</sequence>
<evidence type="ECO:0000256" key="3">
    <source>
        <dbReference type="ARBA" id="ARBA00022670"/>
    </source>
</evidence>
<dbReference type="KEGG" id="ttu:TERTU_0684"/>
<dbReference type="Gene3D" id="3.10.450.350">
    <property type="match status" value="2"/>
</dbReference>
<dbReference type="Pfam" id="PF19425">
    <property type="entry name" value="Csd3_N2"/>
    <property type="match status" value="1"/>
</dbReference>
<dbReference type="Pfam" id="PF04225">
    <property type="entry name" value="LysM_OapA"/>
    <property type="match status" value="1"/>
</dbReference>
<accession>C5BNV3</accession>
<dbReference type="AlphaFoldDB" id="C5BNV3"/>
<dbReference type="PANTHER" id="PTHR21666">
    <property type="entry name" value="PEPTIDASE-RELATED"/>
    <property type="match status" value="1"/>
</dbReference>
<feature type="domain" description="Csd3-like second N-terminal" evidence="10">
    <location>
        <begin position="149"/>
        <end position="266"/>
    </location>
</feature>
<dbReference type="Gene3D" id="2.70.70.10">
    <property type="entry name" value="Glucose Permease (Domain IIA)"/>
    <property type="match status" value="1"/>
</dbReference>
<organism evidence="11 12">
    <name type="scientific">Teredinibacter turnerae (strain ATCC 39867 / T7901)</name>
    <dbReference type="NCBI Taxonomy" id="377629"/>
    <lineage>
        <taxon>Bacteria</taxon>
        <taxon>Pseudomonadati</taxon>
        <taxon>Pseudomonadota</taxon>
        <taxon>Gammaproteobacteria</taxon>
        <taxon>Cellvibrionales</taxon>
        <taxon>Cellvibrionaceae</taxon>
        <taxon>Teredinibacter</taxon>
    </lineage>
</organism>
<evidence type="ECO:0000256" key="5">
    <source>
        <dbReference type="ARBA" id="ARBA00022801"/>
    </source>
</evidence>
<name>C5BNV3_TERTT</name>
<dbReference type="InterPro" id="IPR007340">
    <property type="entry name" value="LysM_Opacity-associatedA"/>
</dbReference>
<feature type="domain" description="Opacity-associated protein A LysM-like" evidence="9">
    <location>
        <begin position="57"/>
        <end position="135"/>
    </location>
</feature>
<comment type="cofactor">
    <cofactor evidence="1">
        <name>Zn(2+)</name>
        <dbReference type="ChEBI" id="CHEBI:29105"/>
    </cofactor>
</comment>
<evidence type="ECO:0000256" key="4">
    <source>
        <dbReference type="ARBA" id="ARBA00022723"/>
    </source>
</evidence>
<keyword evidence="12" id="KW-1185">Reference proteome</keyword>
<dbReference type="FunFam" id="2.70.70.10:FF:000002">
    <property type="entry name" value="Murein DD-endopeptidase MepM"/>
    <property type="match status" value="1"/>
</dbReference>
<dbReference type="GO" id="GO:0004222">
    <property type="term" value="F:metalloendopeptidase activity"/>
    <property type="evidence" value="ECO:0007669"/>
    <property type="project" value="TreeGrafter"/>
</dbReference>
<keyword evidence="5" id="KW-0378">Hydrolase</keyword>
<dbReference type="STRING" id="377629.TERTU_0684"/>
<dbReference type="InterPro" id="IPR045834">
    <property type="entry name" value="Csd3_N2"/>
</dbReference>
<evidence type="ECO:0000313" key="11">
    <source>
        <dbReference type="EMBL" id="ACR11731.1"/>
    </source>
</evidence>
<dbReference type="HOGENOM" id="CLU_026846_3_2_6"/>
<reference evidence="11 12" key="1">
    <citation type="journal article" date="2009" name="PLoS ONE">
        <title>The complete genome of Teredinibacter turnerae T7901: an intracellular endosymbiont of marine wood-boring bivalves (shipworms).</title>
        <authorList>
            <person name="Yang J.C."/>
            <person name="Madupu R."/>
            <person name="Durkin A.S."/>
            <person name="Ekborg N.A."/>
            <person name="Pedamallu C.S."/>
            <person name="Hostetler J.B."/>
            <person name="Radune D."/>
            <person name="Toms B.S."/>
            <person name="Henrissat B."/>
            <person name="Coutinho P.M."/>
            <person name="Schwarz S."/>
            <person name="Field L."/>
            <person name="Trindade-Silva A.E."/>
            <person name="Soares C.A.G."/>
            <person name="Elshahawi S."/>
            <person name="Hanora A."/>
            <person name="Schmidt E.W."/>
            <person name="Haygood M.G."/>
            <person name="Posfai J."/>
            <person name="Benner J."/>
            <person name="Madinger C."/>
            <person name="Nove J."/>
            <person name="Anton B."/>
            <person name="Chaudhary K."/>
            <person name="Foster J."/>
            <person name="Holman A."/>
            <person name="Kumar S."/>
            <person name="Lessard P.A."/>
            <person name="Luyten Y.A."/>
            <person name="Slatko B."/>
            <person name="Wood N."/>
            <person name="Wu B."/>
            <person name="Teplitski M."/>
            <person name="Mougous J.D."/>
            <person name="Ward N."/>
            <person name="Eisen J.A."/>
            <person name="Badger J.H."/>
            <person name="Distel D.L."/>
        </authorList>
    </citation>
    <scope>NUCLEOTIDE SEQUENCE [LARGE SCALE GENOMIC DNA]</scope>
    <source>
        <strain evidence="12">ATCC 39867 / T7901</strain>
    </source>
</reference>
<dbReference type="GO" id="GO:0042834">
    <property type="term" value="F:peptidoglycan binding"/>
    <property type="evidence" value="ECO:0007669"/>
    <property type="project" value="InterPro"/>
</dbReference>
<dbReference type="GO" id="GO:0046872">
    <property type="term" value="F:metal ion binding"/>
    <property type="evidence" value="ECO:0007669"/>
    <property type="project" value="UniProtKB-KW"/>
</dbReference>
<gene>
    <name evidence="11" type="ordered locus">TERTU_0684</name>
</gene>
<dbReference type="GO" id="GO:0030313">
    <property type="term" value="C:cell envelope"/>
    <property type="evidence" value="ECO:0007669"/>
    <property type="project" value="UniProtKB-SubCell"/>
</dbReference>
<keyword evidence="4" id="KW-0479">Metal-binding</keyword>
<protein>
    <submittedName>
        <fullName evidence="11">M23 peptidase domain protein</fullName>
    </submittedName>
</protein>
<dbReference type="InterPro" id="IPR011055">
    <property type="entry name" value="Dup_hybrid_motif"/>
</dbReference>
<dbReference type="InterPro" id="IPR016047">
    <property type="entry name" value="M23ase_b-sheet_dom"/>
</dbReference>
<proteinExistence type="predicted"/>
<dbReference type="Pfam" id="PF01551">
    <property type="entry name" value="Peptidase_M23"/>
    <property type="match status" value="1"/>
</dbReference>
<comment type="subcellular location">
    <subcellularLocation>
        <location evidence="2">Cell envelope</location>
    </subcellularLocation>
</comment>
<feature type="domain" description="M23ase beta-sheet core" evidence="8">
    <location>
        <begin position="279"/>
        <end position="375"/>
    </location>
</feature>
<dbReference type="SUPFAM" id="SSF51261">
    <property type="entry name" value="Duplicated hybrid motif"/>
    <property type="match status" value="1"/>
</dbReference>
<evidence type="ECO:0000256" key="1">
    <source>
        <dbReference type="ARBA" id="ARBA00001947"/>
    </source>
</evidence>
<evidence type="ECO:0000259" key="10">
    <source>
        <dbReference type="Pfam" id="PF19425"/>
    </source>
</evidence>
<evidence type="ECO:0000313" key="12">
    <source>
        <dbReference type="Proteomes" id="UP000009080"/>
    </source>
</evidence>